<keyword evidence="2" id="KW-0889">Transcription antitermination</keyword>
<dbReference type="Pfam" id="PF01029">
    <property type="entry name" value="NusB"/>
    <property type="match status" value="1"/>
</dbReference>
<keyword evidence="3" id="KW-0694">RNA-binding</keyword>
<dbReference type="PANTHER" id="PTHR11078">
    <property type="entry name" value="N UTILIZATION SUBSTANCE PROTEIN B-RELATED"/>
    <property type="match status" value="1"/>
</dbReference>
<dbReference type="InterPro" id="IPR035926">
    <property type="entry name" value="NusB-like_sf"/>
</dbReference>
<dbReference type="SUPFAM" id="SSF48013">
    <property type="entry name" value="NusB-like"/>
    <property type="match status" value="1"/>
</dbReference>
<organism evidence="7 8">
    <name type="scientific">Candidatus Amesbacteria bacterium GW2011_GWC2_47_8</name>
    <dbReference type="NCBI Taxonomy" id="1618367"/>
    <lineage>
        <taxon>Bacteria</taxon>
        <taxon>Candidatus Amesiibacteriota</taxon>
    </lineage>
</organism>
<dbReference type="EMBL" id="LCOT01000040">
    <property type="protein sequence ID" value="KKU82721.1"/>
    <property type="molecule type" value="Genomic_DNA"/>
</dbReference>
<dbReference type="PANTHER" id="PTHR11078:SF3">
    <property type="entry name" value="ANTITERMINATION NUSB DOMAIN-CONTAINING PROTEIN"/>
    <property type="match status" value="1"/>
</dbReference>
<dbReference type="GO" id="GO:0003723">
    <property type="term" value="F:RNA binding"/>
    <property type="evidence" value="ECO:0007669"/>
    <property type="project" value="UniProtKB-KW"/>
</dbReference>
<gene>
    <name evidence="7" type="ORF">UY11_C0040G0003</name>
</gene>
<dbReference type="AlphaFoldDB" id="A0A0G1TLP7"/>
<protein>
    <submittedName>
        <fullName evidence="7">N utilization substance protein B-like protein</fullName>
    </submittedName>
</protein>
<evidence type="ECO:0000256" key="1">
    <source>
        <dbReference type="ARBA" id="ARBA00005952"/>
    </source>
</evidence>
<evidence type="ECO:0000256" key="5">
    <source>
        <dbReference type="ARBA" id="ARBA00023163"/>
    </source>
</evidence>
<feature type="domain" description="NusB/RsmB/TIM44" evidence="6">
    <location>
        <begin position="17"/>
        <end position="104"/>
    </location>
</feature>
<dbReference type="GO" id="GO:0031564">
    <property type="term" value="P:transcription antitermination"/>
    <property type="evidence" value="ECO:0007669"/>
    <property type="project" value="UniProtKB-KW"/>
</dbReference>
<evidence type="ECO:0000259" key="6">
    <source>
        <dbReference type="Pfam" id="PF01029"/>
    </source>
</evidence>
<keyword evidence="4" id="KW-0805">Transcription regulation</keyword>
<dbReference type="PATRIC" id="fig|1618367.3.peg.738"/>
<evidence type="ECO:0000256" key="4">
    <source>
        <dbReference type="ARBA" id="ARBA00023015"/>
    </source>
</evidence>
<dbReference type="InterPro" id="IPR006027">
    <property type="entry name" value="NusB_RsmB_TIM44"/>
</dbReference>
<dbReference type="Gene3D" id="1.10.940.10">
    <property type="entry name" value="NusB-like"/>
    <property type="match status" value="1"/>
</dbReference>
<proteinExistence type="inferred from homology"/>
<dbReference type="GO" id="GO:0005829">
    <property type="term" value="C:cytosol"/>
    <property type="evidence" value="ECO:0007669"/>
    <property type="project" value="TreeGrafter"/>
</dbReference>
<name>A0A0G1TLP7_9BACT</name>
<reference evidence="7 8" key="1">
    <citation type="journal article" date="2015" name="Nature">
        <title>rRNA introns, odd ribosomes, and small enigmatic genomes across a large radiation of phyla.</title>
        <authorList>
            <person name="Brown C.T."/>
            <person name="Hug L.A."/>
            <person name="Thomas B.C."/>
            <person name="Sharon I."/>
            <person name="Castelle C.J."/>
            <person name="Singh A."/>
            <person name="Wilkins M.J."/>
            <person name="Williams K.H."/>
            <person name="Banfield J.F."/>
        </authorList>
    </citation>
    <scope>NUCLEOTIDE SEQUENCE [LARGE SCALE GENOMIC DNA]</scope>
</reference>
<accession>A0A0G1TLP7</accession>
<evidence type="ECO:0000313" key="7">
    <source>
        <dbReference type="EMBL" id="KKU82721.1"/>
    </source>
</evidence>
<evidence type="ECO:0000313" key="8">
    <source>
        <dbReference type="Proteomes" id="UP000034265"/>
    </source>
</evidence>
<evidence type="ECO:0000256" key="2">
    <source>
        <dbReference type="ARBA" id="ARBA00022814"/>
    </source>
</evidence>
<dbReference type="GO" id="GO:0006353">
    <property type="term" value="P:DNA-templated transcription termination"/>
    <property type="evidence" value="ECO:0007669"/>
    <property type="project" value="InterPro"/>
</dbReference>
<dbReference type="Proteomes" id="UP000034265">
    <property type="component" value="Unassembled WGS sequence"/>
</dbReference>
<dbReference type="InterPro" id="IPR011605">
    <property type="entry name" value="NusB_fam"/>
</dbReference>
<comment type="similarity">
    <text evidence="1">Belongs to the NusB family.</text>
</comment>
<evidence type="ECO:0000256" key="3">
    <source>
        <dbReference type="ARBA" id="ARBA00022884"/>
    </source>
</evidence>
<comment type="caution">
    <text evidence="7">The sequence shown here is derived from an EMBL/GenBank/DDBJ whole genome shotgun (WGS) entry which is preliminary data.</text>
</comment>
<keyword evidence="5" id="KW-0804">Transcription</keyword>
<sequence length="114" mass="12627">MKTAFDPRHRKREKNVQELFAASFHDKVPAKFKRSDHLIAAAAPEWPIDKLNAIDLAILRLAVFELVIDKTEPMKVIIDEAIELAKQFGGSTSPSFVNGVLGTICKSKPPLSNS</sequence>
<dbReference type="NCBIfam" id="TIGR01951">
    <property type="entry name" value="nusB"/>
    <property type="match status" value="1"/>
</dbReference>